<comment type="catalytic activity">
    <reaction evidence="4 5">
        <text>RNA(n) + a ribonucleoside 5'-triphosphate = RNA(n+1) + diphosphate</text>
        <dbReference type="Rhea" id="RHEA:21248"/>
        <dbReference type="Rhea" id="RHEA-COMP:14527"/>
        <dbReference type="Rhea" id="RHEA-COMP:17342"/>
        <dbReference type="ChEBI" id="CHEBI:33019"/>
        <dbReference type="ChEBI" id="CHEBI:61557"/>
        <dbReference type="ChEBI" id="CHEBI:140395"/>
        <dbReference type="EC" id="2.7.7.48"/>
    </reaction>
</comment>
<keyword evidence="1 5" id="KW-0808">Transferase</keyword>
<dbReference type="EC" id="2.7.7.48" evidence="5"/>
<proteinExistence type="predicted"/>
<dbReference type="Pfam" id="PF02123">
    <property type="entry name" value="RdRP_4"/>
    <property type="match status" value="1"/>
</dbReference>
<protein>
    <recommendedName>
        <fullName evidence="5">RNA-directed RNA polymerase</fullName>
        <ecNumber evidence="5">2.7.7.48</ecNumber>
    </recommendedName>
</protein>
<dbReference type="InterPro" id="IPR043502">
    <property type="entry name" value="DNA/RNA_pol_sf"/>
</dbReference>
<evidence type="ECO:0000256" key="5">
    <source>
        <dbReference type="RuleBase" id="RU364050"/>
    </source>
</evidence>
<keyword evidence="5" id="KW-0696">RNA-directed RNA polymerase</keyword>
<reference evidence="6" key="1">
    <citation type="journal article" date="2020" name="Front. Microbiol.">
        <title>Virome analysis of aphid populations that infest the barley field: the discovery of two novel groups of nege/kita-like viruses and other novel RNA viruses.</title>
        <authorList>
            <person name="Kondo H."/>
            <person name="Fujita M."/>
            <person name="Hisano H."/>
            <person name="Hyodo K."/>
            <person name="Andika I.B."/>
            <person name="Suzuki N."/>
        </authorList>
    </citation>
    <scope>NUCLEOTIDE SEQUENCE</scope>
    <source>
        <strain evidence="6">16BaA2</strain>
    </source>
</reference>
<dbReference type="SUPFAM" id="SSF56672">
    <property type="entry name" value="DNA/RNA polymerases"/>
    <property type="match status" value="1"/>
</dbReference>
<dbReference type="InterPro" id="IPR001795">
    <property type="entry name" value="RNA-dir_pol_luteovirus"/>
</dbReference>
<evidence type="ECO:0000313" key="6">
    <source>
        <dbReference type="EMBL" id="BBV14774.1"/>
    </source>
</evidence>
<name>A0A6F8QH89_9VIRU</name>
<accession>A0A6F8QH89</accession>
<sequence>MFEIFDNNNLKVSDSTKSARWRSSLSRNKPEWRAEDKAVRGSVTFGGQFPSRRGSLDLVSQKPDGAIPGLYAIVIPSAGGKTTLCNKFAQLDIDCILDDETEDDIRLLRMEALSAQDTRKAKNKWHLHNEMWYRSCRQALSRVYWKSNPKVLFCHTEEVARCCGASLLGILVPEDAVQEANLLDGGRDAVDRELARMNKAEVLARSGRSPLFKTYSTREDLAEMVANMISQVTTAPGVYGVIGRRGCSRYAPFRQQFAPTVPDDILEEDWGAHHIDQIARLVNRQQVPRWMIGSWLRCTDLQVTVMGVRAGGEYDWVKLASMIKPQPARDLPSDMFTPDFDWFKAYPFSHPTYVAQSNVRLRDLFKNGLASGDTASNYARRLLSVHMGAEHSFVVSILVYWLGVVARMRSLLVRQVVDSGMLEVPESKWIKIHKEIHNLVRNTHTFFGLPVSYDEGTRLQYTPSLYGRRLYNIDVEPEVKKRGVERITEKMSYANGLSNEQYWIDFKHAVRAAYSNLGNKSKPRWRNTEGFFKDRYYWAAAGAVTNLPDGLRYLKEPLDVILQLKDGLRRLKADVNKKILMEKLKHPAELTDMLYEYWGYNTTRTAPKPNEPAKERVLIPGSFLHYVGTTFLLGIIEKTGDVGAVRLGEPDDINIYHYDIFLANTYYTFMLDFTDHNSQHSVAEMKFIMEAMLTPIAGMGVNMEDMRWFANWVLDSFDNMCLIDKDGKERLLQSGLFTGWRSTTWINSVACQAYVSVGLMMARRMYGHIGIQHFEGAGDDVAMTFTSMLDALRVHNCMKMAGFEMNDEKQSFEYELVEFLRITVKSKQILSCVNRMLPNFICGDLERSNPDFQSRAAGGYATCSALVRRGLDPKMAQIIFTAFLKKWMRVKDGASYMQLPTYLIHGDAEDGGMGVPDENGCTWRLNIKMGLLSKVEIVRLRGVSNATEDALDKWEKEVRTLGATQFDRVAAKQSMLQDVYNAAMRVMSDEAVVESVRQLLTRDVKVLCRVKDAPSIDLKLLERVFRDNTTKDTDKINTALTRFLALKAKVTFTDINMEAIASQCQLEASRALMAIDLKFPMLYAFCVPEYALHTITRVLKKWVYTGEATYNQYKPVFACLCATYNVAFNNYI</sequence>
<keyword evidence="3 5" id="KW-0547">Nucleotide-binding</keyword>
<dbReference type="GO" id="GO:0003723">
    <property type="term" value="F:RNA binding"/>
    <property type="evidence" value="ECO:0007669"/>
    <property type="project" value="InterPro"/>
</dbReference>
<keyword evidence="2 5" id="KW-0548">Nucleotidyltransferase</keyword>
<organism evidence="6">
    <name type="scientific">Barley aphid RNA virus 8</name>
    <dbReference type="NCBI Taxonomy" id="2703497"/>
    <lineage>
        <taxon>Viruses</taxon>
        <taxon>Riboviria</taxon>
    </lineage>
</organism>
<evidence type="ECO:0000256" key="3">
    <source>
        <dbReference type="ARBA" id="ARBA00022741"/>
    </source>
</evidence>
<dbReference type="GO" id="GO:0006351">
    <property type="term" value="P:DNA-templated transcription"/>
    <property type="evidence" value="ECO:0007669"/>
    <property type="project" value="InterPro"/>
</dbReference>
<dbReference type="EMBL" id="LC516853">
    <property type="protein sequence ID" value="BBV14774.1"/>
    <property type="molecule type" value="Genomic_RNA"/>
</dbReference>
<keyword evidence="5" id="KW-0693">Viral RNA replication</keyword>
<evidence type="ECO:0000256" key="2">
    <source>
        <dbReference type="ARBA" id="ARBA00022695"/>
    </source>
</evidence>
<dbReference type="GO" id="GO:0000166">
    <property type="term" value="F:nucleotide binding"/>
    <property type="evidence" value="ECO:0007669"/>
    <property type="project" value="UniProtKB-KW"/>
</dbReference>
<evidence type="ECO:0000256" key="4">
    <source>
        <dbReference type="ARBA" id="ARBA00048744"/>
    </source>
</evidence>
<dbReference type="GO" id="GO:0003968">
    <property type="term" value="F:RNA-directed RNA polymerase activity"/>
    <property type="evidence" value="ECO:0007669"/>
    <property type="project" value="UniProtKB-KW"/>
</dbReference>
<evidence type="ECO:0000256" key="1">
    <source>
        <dbReference type="ARBA" id="ARBA00022679"/>
    </source>
</evidence>